<comment type="caution">
    <text evidence="2">The sequence shown here is derived from an EMBL/GenBank/DDBJ whole genome shotgun (WGS) entry which is preliminary data.</text>
</comment>
<reference evidence="2 3" key="1">
    <citation type="submission" date="2017-10" db="EMBL/GenBank/DDBJ databases">
        <title>Sequencing the genomes of 1000 actinobacteria strains.</title>
        <authorList>
            <person name="Klenk H.-P."/>
        </authorList>
    </citation>
    <scope>NUCLEOTIDE SEQUENCE [LARGE SCALE GENOMIC DNA]</scope>
    <source>
        <strain evidence="2 3">DSM 21798</strain>
    </source>
</reference>
<dbReference type="RefSeq" id="WP_098407021.1">
    <property type="nucleotide sequence ID" value="NZ_PDJE01000001.1"/>
</dbReference>
<feature type="signal peptide" evidence="1">
    <location>
        <begin position="1"/>
        <end position="33"/>
    </location>
</feature>
<proteinExistence type="predicted"/>
<gene>
    <name evidence="2" type="ORF">ATJ78_1520</name>
</gene>
<evidence type="ECO:0000313" key="2">
    <source>
        <dbReference type="EMBL" id="PFG30585.1"/>
    </source>
</evidence>
<accession>A0A2A9DWS2</accession>
<dbReference type="AlphaFoldDB" id="A0A2A9DWS2"/>
<feature type="chain" id="PRO_5012699035" evidence="1">
    <location>
        <begin position="34"/>
        <end position="139"/>
    </location>
</feature>
<evidence type="ECO:0000256" key="1">
    <source>
        <dbReference type="SAM" id="SignalP"/>
    </source>
</evidence>
<organism evidence="2 3">
    <name type="scientific">Paramicrobacterium agarici</name>
    <dbReference type="NCBI Taxonomy" id="630514"/>
    <lineage>
        <taxon>Bacteria</taxon>
        <taxon>Bacillati</taxon>
        <taxon>Actinomycetota</taxon>
        <taxon>Actinomycetes</taxon>
        <taxon>Micrococcales</taxon>
        <taxon>Microbacteriaceae</taxon>
        <taxon>Paramicrobacterium</taxon>
    </lineage>
</organism>
<evidence type="ECO:0000313" key="3">
    <source>
        <dbReference type="Proteomes" id="UP000221369"/>
    </source>
</evidence>
<protein>
    <submittedName>
        <fullName evidence="2">Uncharacterized protein</fullName>
    </submittedName>
</protein>
<dbReference type="EMBL" id="PDJE01000001">
    <property type="protein sequence ID" value="PFG30585.1"/>
    <property type="molecule type" value="Genomic_DNA"/>
</dbReference>
<keyword evidence="1" id="KW-0732">Signal</keyword>
<keyword evidence="3" id="KW-1185">Reference proteome</keyword>
<sequence>MSSSATKTKPSTRKIAAFVLAALGIAGLSAASAANLALGSSTLGAGQQVVASCQESDADPIDLSFSTALSAGSYQAQALTLSNISDACSGLDYKVAVNGAEVATGSLDPITAGTRGVLEIPLTSTAAADVESVSVVIFN</sequence>
<dbReference type="Proteomes" id="UP000221369">
    <property type="component" value="Unassembled WGS sequence"/>
</dbReference>
<dbReference type="OrthoDB" id="9887843at2"/>
<name>A0A2A9DWS2_9MICO</name>